<reference evidence="1" key="1">
    <citation type="submission" date="2022-10" db="EMBL/GenBank/DDBJ databases">
        <title>Streptomyces beihaiensis sp. nov., a chitin degrading actinobacterium, isolated from shrimp pond soil.</title>
        <authorList>
            <person name="Xie J."/>
            <person name="Shen N."/>
        </authorList>
    </citation>
    <scope>NUCLEOTIDE SEQUENCE</scope>
    <source>
        <strain evidence="1">GXMU-J5</strain>
    </source>
</reference>
<gene>
    <name evidence="1" type="ORF">OFY01_06055</name>
</gene>
<accession>A0ABT3TQM7</accession>
<dbReference type="EMBL" id="JAPHNL010000046">
    <property type="protein sequence ID" value="MCX3059334.1"/>
    <property type="molecule type" value="Genomic_DNA"/>
</dbReference>
<comment type="caution">
    <text evidence="1">The sequence shown here is derived from an EMBL/GenBank/DDBJ whole genome shotgun (WGS) entry which is preliminary data.</text>
</comment>
<evidence type="ECO:0000313" key="2">
    <source>
        <dbReference type="Proteomes" id="UP001163064"/>
    </source>
</evidence>
<sequence length="84" mass="9356">MNMPFTTVLRSAGEEAAAEHRDVESLAVRMPDGIEISAWLDADQGVLVLEVEGDPQAPHFHEFEIRPGAANLFSVKAHRHPRRQ</sequence>
<name>A0ABT3TQM7_9ACTN</name>
<dbReference type="Proteomes" id="UP001163064">
    <property type="component" value="Unassembled WGS sequence"/>
</dbReference>
<organism evidence="1 2">
    <name type="scientific">Streptomyces beihaiensis</name>
    <dbReference type="NCBI Taxonomy" id="2984495"/>
    <lineage>
        <taxon>Bacteria</taxon>
        <taxon>Bacillati</taxon>
        <taxon>Actinomycetota</taxon>
        <taxon>Actinomycetes</taxon>
        <taxon>Kitasatosporales</taxon>
        <taxon>Streptomycetaceae</taxon>
        <taxon>Streptomyces</taxon>
    </lineage>
</organism>
<proteinExistence type="predicted"/>
<keyword evidence="2" id="KW-1185">Reference proteome</keyword>
<evidence type="ECO:0000313" key="1">
    <source>
        <dbReference type="EMBL" id="MCX3059334.1"/>
    </source>
</evidence>
<protein>
    <submittedName>
        <fullName evidence="1">Uncharacterized protein</fullName>
    </submittedName>
</protein>
<dbReference type="RefSeq" id="WP_266597048.1">
    <property type="nucleotide sequence ID" value="NZ_JAPHNL010000046.1"/>
</dbReference>